<protein>
    <submittedName>
        <fullName evidence="2">Uncharacterized protein</fullName>
    </submittedName>
</protein>
<evidence type="ECO:0000256" key="1">
    <source>
        <dbReference type="SAM" id="MobiDB-lite"/>
    </source>
</evidence>
<feature type="compositionally biased region" description="Polar residues" evidence="1">
    <location>
        <begin position="94"/>
        <end position="110"/>
    </location>
</feature>
<dbReference type="EMBL" id="CAJNYT010000009">
    <property type="protein sequence ID" value="CAF3297913.1"/>
    <property type="molecule type" value="Genomic_DNA"/>
</dbReference>
<feature type="compositionally biased region" description="Basic residues" evidence="1">
    <location>
        <begin position="71"/>
        <end position="81"/>
    </location>
</feature>
<feature type="compositionally biased region" description="Polar residues" evidence="1">
    <location>
        <begin position="46"/>
        <end position="56"/>
    </location>
</feature>
<sequence>MSVTPGLGAFNKDKVANKFGIQLKNKDSNKQSQQLLTSSSEKKTVNTETSTITESKTVSDFRTKNESNGLKTKKNIRRKCPSSKTPEPVRKSLENSIKSKSSLELVSTSTNHERRNSLNTNVNHSKSSILVESNESINCISPCLSSSSSNILLSPKPSTTMKRSSLTLIDRDILLEPSLTERISTTTTTKKRIVSPEASANQLNISKSMTKTEAEIEHQKDQPLYKRQLSKTLDSPTSMANKNKHQNEHTTISSNSMLKR</sequence>
<gene>
    <name evidence="3" type="ORF">GRG538_LOCUS301</name>
    <name evidence="4" type="ORF">HFQ381_LOCUS7164</name>
    <name evidence="2" type="ORF">LUA448_LOCUS231</name>
    <name evidence="5" type="ORF">QYT958_LOCUS19</name>
</gene>
<dbReference type="Proteomes" id="UP000663872">
    <property type="component" value="Unassembled WGS sequence"/>
</dbReference>
<evidence type="ECO:0000313" key="6">
    <source>
        <dbReference type="Proteomes" id="UP000663833"/>
    </source>
</evidence>
<feature type="region of interest" description="Disordered" evidence="1">
    <location>
        <begin position="233"/>
        <end position="260"/>
    </location>
</feature>
<feature type="compositionally biased region" description="Polar residues" evidence="1">
    <location>
        <begin position="249"/>
        <end position="260"/>
    </location>
</feature>
<dbReference type="Proteomes" id="UP000663851">
    <property type="component" value="Unassembled WGS sequence"/>
</dbReference>
<dbReference type="EMBL" id="CAJOBR010000001">
    <property type="protein sequence ID" value="CAF4442337.1"/>
    <property type="molecule type" value="Genomic_DNA"/>
</dbReference>
<evidence type="ECO:0000313" key="4">
    <source>
        <dbReference type="EMBL" id="CAF4196094.1"/>
    </source>
</evidence>
<dbReference type="EMBL" id="CAJOBO010000338">
    <property type="protein sequence ID" value="CAF4196094.1"/>
    <property type="molecule type" value="Genomic_DNA"/>
</dbReference>
<comment type="caution">
    <text evidence="2">The sequence shown here is derived from an EMBL/GenBank/DDBJ whole genome shotgun (WGS) entry which is preliminary data.</text>
</comment>
<evidence type="ECO:0000313" key="5">
    <source>
        <dbReference type="EMBL" id="CAF4442337.1"/>
    </source>
</evidence>
<dbReference type="Proteomes" id="UP000663848">
    <property type="component" value="Unassembled WGS sequence"/>
</dbReference>
<dbReference type="AlphaFoldDB" id="A0A817PK17"/>
<feature type="region of interest" description="Disordered" evidence="1">
    <location>
        <begin position="26"/>
        <end position="119"/>
    </location>
</feature>
<dbReference type="EMBL" id="CAJNYD010000005">
    <property type="protein sequence ID" value="CAF3167561.1"/>
    <property type="molecule type" value="Genomic_DNA"/>
</dbReference>
<dbReference type="Proteomes" id="UP000663833">
    <property type="component" value="Unassembled WGS sequence"/>
</dbReference>
<evidence type="ECO:0000313" key="2">
    <source>
        <dbReference type="EMBL" id="CAF3167561.1"/>
    </source>
</evidence>
<feature type="compositionally biased region" description="Polar residues" evidence="1">
    <location>
        <begin position="30"/>
        <end position="39"/>
    </location>
</feature>
<accession>A0A817PK17</accession>
<evidence type="ECO:0000313" key="3">
    <source>
        <dbReference type="EMBL" id="CAF3297913.1"/>
    </source>
</evidence>
<proteinExistence type="predicted"/>
<feature type="region of interest" description="Disordered" evidence="1">
    <location>
        <begin position="186"/>
        <end position="206"/>
    </location>
</feature>
<name>A0A817PK17_9BILA</name>
<reference evidence="2" key="1">
    <citation type="submission" date="2021-02" db="EMBL/GenBank/DDBJ databases">
        <authorList>
            <person name="Nowell W R."/>
        </authorList>
    </citation>
    <scope>NUCLEOTIDE SEQUENCE</scope>
</reference>
<organism evidence="2 6">
    <name type="scientific">Rotaria socialis</name>
    <dbReference type="NCBI Taxonomy" id="392032"/>
    <lineage>
        <taxon>Eukaryota</taxon>
        <taxon>Metazoa</taxon>
        <taxon>Spiralia</taxon>
        <taxon>Gnathifera</taxon>
        <taxon>Rotifera</taxon>
        <taxon>Eurotatoria</taxon>
        <taxon>Bdelloidea</taxon>
        <taxon>Philodinida</taxon>
        <taxon>Philodinidae</taxon>
        <taxon>Rotaria</taxon>
    </lineage>
</organism>